<dbReference type="Proteomes" id="UP000530060">
    <property type="component" value="Unassembled WGS sequence"/>
</dbReference>
<name>A0A6V6Z9D1_9FLAO</name>
<feature type="region of interest" description="Disordered" evidence="2">
    <location>
        <begin position="476"/>
        <end position="509"/>
    </location>
</feature>
<sequence length="1027" mass="115078">MSKNLHLVLKTPLTKDQKFDKAMGCLTLSKAGNFTVEIIPTDGFYSGAPKKLPPFEKLTQEEVWKMPNVDDRKMYVADLKKREKKEAEYTKEKDAFNEKLNEELSTLSWAWETVGNGMNGKMIAHNNDFTIGMPKIPEKQINFPEILVGGGFAWLEVFTKNDPATGKIPHGLFVCATGIPKIVRVAWTDLDCKPITEKVKFGSKVLLNIYTSHLYGQDLEVGLWDRDTADSDDLLPISNMDNFTSEALIYKLLPNEINKTGISGNLKVNGKSETHVQKIKIEVLVDKKWEALAGSKLKIYPSVKSQETGQFLKLPTKENYFLEVAPDGKMTETVIEATNNPTLVGKVETNLAIFRPCRYDTIKGSYAKNADRENNEPVEIEIFNSKTEASKQKLIMPVIAGVREARRDVKIILDSKTDECLFINDKIKSHKGKVIDLSLIQGNIVVADSTRINEHLIFSENSFKIGWLNFSKEEEGHEDTNDDNEISASHTRSTSSLKSPMGISKTSNSTLYKDKKTTGKYPNSDTEVVLDIGFDYGNESSVSLLKYIWPLRQGALQHYPIILQTCCFTKQLDIVVYPDIKWILQFSYDCDPEEFQEMRNEEYDKYLVRVEKLDEKLKPKEIASKINKIDQDIANANLGLSEAKKKDKEKFKKLISKLNERKKQQLNIQKKYNKDKTKAKKQYKADRPDLFSFKDNVESGLSDLVVSLNVEYDRPGEAIEISASYKRYISLVKQIIEITKMIELILDGKKKSKKKLDKKLKEIDEEKASEQLAKIGDALKGRPLFSFDVIPPSLAILGSWYAENPKDIHKTQVGIVGEIQVLAKPLIGASITMDFLALAQKAHPIARGIITLIDVGAAIGVGPEINVNLEVSGQLEISGMLRYNHASGTTNLNQQSLAGDAEDDSPLTVNGVFGLKLEANIKLSRKYSSIWLGTISAYAEAGVEVVTGFTLSGAIKADDKGFFIDPLLTFHGIKLQITVAAGYAAENSEGGEYSSGEESMEFNLVLMHEYEGSFEDSNDKKIQFYLT</sequence>
<keyword evidence="1" id="KW-0175">Coiled coil</keyword>
<dbReference type="AlphaFoldDB" id="A0A6V6Z9D1"/>
<comment type="caution">
    <text evidence="3">The sequence shown here is derived from an EMBL/GenBank/DDBJ whole genome shotgun (WGS) entry which is preliminary data.</text>
</comment>
<dbReference type="EMBL" id="CAIJDP010000086">
    <property type="protein sequence ID" value="CAD0008146.1"/>
    <property type="molecule type" value="Genomic_DNA"/>
</dbReference>
<keyword evidence="4" id="KW-1185">Reference proteome</keyword>
<evidence type="ECO:0000256" key="2">
    <source>
        <dbReference type="SAM" id="MobiDB-lite"/>
    </source>
</evidence>
<accession>A0A6V6Z9D1</accession>
<proteinExistence type="predicted"/>
<gene>
    <name evidence="3" type="ORF">FLAT13_04221</name>
</gene>
<protein>
    <submittedName>
        <fullName evidence="3">Uncharacterized protein</fullName>
    </submittedName>
</protein>
<evidence type="ECO:0000256" key="1">
    <source>
        <dbReference type="SAM" id="Coils"/>
    </source>
</evidence>
<reference evidence="3 4" key="1">
    <citation type="submission" date="2020-06" db="EMBL/GenBank/DDBJ databases">
        <authorList>
            <person name="Criscuolo A."/>
        </authorList>
    </citation>
    <scope>NUCLEOTIDE SEQUENCE [LARGE SCALE GENOMIC DNA]</scope>
    <source>
        <strain evidence="4">CIP 111411</strain>
    </source>
</reference>
<organism evidence="3 4">
    <name type="scientific">Flavobacterium salmonis</name>
    <dbReference type="NCBI Taxonomy" id="2654844"/>
    <lineage>
        <taxon>Bacteria</taxon>
        <taxon>Pseudomonadati</taxon>
        <taxon>Bacteroidota</taxon>
        <taxon>Flavobacteriia</taxon>
        <taxon>Flavobacteriales</taxon>
        <taxon>Flavobacteriaceae</taxon>
        <taxon>Flavobacterium</taxon>
    </lineage>
</organism>
<feature type="compositionally biased region" description="Polar residues" evidence="2">
    <location>
        <begin position="486"/>
        <end position="509"/>
    </location>
</feature>
<evidence type="ECO:0000313" key="3">
    <source>
        <dbReference type="EMBL" id="CAD0008146.1"/>
    </source>
</evidence>
<feature type="coiled-coil region" evidence="1">
    <location>
        <begin position="746"/>
        <end position="773"/>
    </location>
</feature>
<evidence type="ECO:0000313" key="4">
    <source>
        <dbReference type="Proteomes" id="UP000530060"/>
    </source>
</evidence>
<dbReference type="RefSeq" id="WP_180910298.1">
    <property type="nucleotide sequence ID" value="NZ_CAIJDP010000086.1"/>
</dbReference>